<keyword evidence="3" id="KW-0963">Cytoplasm</keyword>
<dbReference type="SUPFAM" id="SSF89895">
    <property type="entry name" value="FYSH domain"/>
    <property type="match status" value="1"/>
</dbReference>
<comment type="subunit">
    <text evidence="5">Associates with the 60S ribosomal subunit.</text>
</comment>
<dbReference type="InterPro" id="IPR019783">
    <property type="entry name" value="SDO1/SBDS_N"/>
</dbReference>
<dbReference type="InterPro" id="IPR036786">
    <property type="entry name" value="Ribosome_mat_SBDS_N_sf"/>
</dbReference>
<dbReference type="InterPro" id="IPR039100">
    <property type="entry name" value="Sdo1/SBDS-like"/>
</dbReference>
<evidence type="ECO:0000313" key="8">
    <source>
        <dbReference type="Proteomes" id="UP000011082"/>
    </source>
</evidence>
<dbReference type="STRING" id="993615.L2GNQ5"/>
<protein>
    <recommendedName>
        <fullName evidence="6">Ribosome maturation protein SDO1/SBDS N-terminal domain-containing protein</fullName>
    </recommendedName>
</protein>
<dbReference type="HOGENOM" id="CLU_043216_3_0_1"/>
<name>L2GNQ5_VITCO</name>
<keyword evidence="8" id="KW-1185">Reference proteome</keyword>
<reference evidence="8" key="1">
    <citation type="submission" date="2011-05" db="EMBL/GenBank/DDBJ databases">
        <title>The genome sequence of Vittaforma corneae strain ATCC 50505.</title>
        <authorList>
            <consortium name="The Broad Institute Genome Sequencing Platform"/>
            <person name="Cuomo C."/>
            <person name="Didier E."/>
            <person name="Bowers L."/>
            <person name="Young S.K."/>
            <person name="Zeng Q."/>
            <person name="Gargeya S."/>
            <person name="Fitzgerald M."/>
            <person name="Haas B."/>
            <person name="Abouelleil A."/>
            <person name="Alvarado L."/>
            <person name="Arachchi H.M."/>
            <person name="Berlin A."/>
            <person name="Chapman S.B."/>
            <person name="Gearin G."/>
            <person name="Goldberg J."/>
            <person name="Griggs A."/>
            <person name="Gujja S."/>
            <person name="Hansen M."/>
            <person name="Heiman D."/>
            <person name="Howarth C."/>
            <person name="Larimer J."/>
            <person name="Lui A."/>
            <person name="MacDonald P.J.P."/>
            <person name="McCowen C."/>
            <person name="Montmayeur A."/>
            <person name="Murphy C."/>
            <person name="Neiman D."/>
            <person name="Pearson M."/>
            <person name="Priest M."/>
            <person name="Roberts A."/>
            <person name="Saif S."/>
            <person name="Shea T."/>
            <person name="Sisk P."/>
            <person name="Stolte C."/>
            <person name="Sykes S."/>
            <person name="Wortman J."/>
            <person name="Nusbaum C."/>
            <person name="Birren B."/>
        </authorList>
    </citation>
    <scope>NUCLEOTIDE SEQUENCE [LARGE SCALE GENOMIC DNA]</scope>
    <source>
        <strain evidence="8">ATCC 50505</strain>
    </source>
</reference>
<gene>
    <name evidence="7" type="ORF">VICG_00275</name>
</gene>
<evidence type="ECO:0000259" key="6">
    <source>
        <dbReference type="Pfam" id="PF01172"/>
    </source>
</evidence>
<accession>L2GNQ5</accession>
<dbReference type="FunCoup" id="L2GNQ5">
    <property type="interactions" value="196"/>
</dbReference>
<evidence type="ECO:0000256" key="3">
    <source>
        <dbReference type="ARBA" id="ARBA00022490"/>
    </source>
</evidence>
<dbReference type="GeneID" id="19880993"/>
<evidence type="ECO:0000256" key="4">
    <source>
        <dbReference type="ARBA" id="ARBA00022517"/>
    </source>
</evidence>
<dbReference type="PANTHER" id="PTHR10927">
    <property type="entry name" value="RIBOSOME MATURATION PROTEIN SBDS"/>
    <property type="match status" value="1"/>
</dbReference>
<dbReference type="GO" id="GO:0005737">
    <property type="term" value="C:cytoplasm"/>
    <property type="evidence" value="ECO:0007669"/>
    <property type="project" value="UniProtKB-SubCell"/>
</dbReference>
<comment type="subcellular location">
    <subcellularLocation>
        <location evidence="1">Cytoplasm</location>
    </subcellularLocation>
</comment>
<dbReference type="InParanoid" id="L2GNQ5"/>
<evidence type="ECO:0000256" key="5">
    <source>
        <dbReference type="ARBA" id="ARBA00049708"/>
    </source>
</evidence>
<dbReference type="AlphaFoldDB" id="L2GNQ5"/>
<dbReference type="GO" id="GO:0042254">
    <property type="term" value="P:ribosome biogenesis"/>
    <property type="evidence" value="ECO:0007669"/>
    <property type="project" value="UniProtKB-KW"/>
</dbReference>
<dbReference type="EMBL" id="JH370131">
    <property type="protein sequence ID" value="ELA42523.1"/>
    <property type="molecule type" value="Genomic_DNA"/>
</dbReference>
<organism evidence="7 8">
    <name type="scientific">Vittaforma corneae (strain ATCC 50505)</name>
    <name type="common">Microsporidian parasite</name>
    <name type="synonym">Nosema corneum</name>
    <dbReference type="NCBI Taxonomy" id="993615"/>
    <lineage>
        <taxon>Eukaryota</taxon>
        <taxon>Fungi</taxon>
        <taxon>Fungi incertae sedis</taxon>
        <taxon>Microsporidia</taxon>
        <taxon>Nosematidae</taxon>
        <taxon>Vittaforma</taxon>
    </lineage>
</organism>
<dbReference type="Gene3D" id="3.30.1250.10">
    <property type="entry name" value="Ribosome maturation protein SBDS, N-terminal domain"/>
    <property type="match status" value="1"/>
</dbReference>
<keyword evidence="4" id="KW-0690">Ribosome biogenesis</keyword>
<dbReference type="Pfam" id="PF01172">
    <property type="entry name" value="SBDS_N"/>
    <property type="match status" value="1"/>
</dbReference>
<evidence type="ECO:0000256" key="2">
    <source>
        <dbReference type="ARBA" id="ARBA00007433"/>
    </source>
</evidence>
<proteinExistence type="inferred from homology"/>
<feature type="domain" description="Ribosome maturation protein SDO1/SBDS N-terminal" evidence="6">
    <location>
        <begin position="12"/>
        <end position="115"/>
    </location>
</feature>
<evidence type="ECO:0000256" key="1">
    <source>
        <dbReference type="ARBA" id="ARBA00004496"/>
    </source>
</evidence>
<sequence length="249" mass="28957">MFLPENQKKLTNVSIVALKKFDRKYEIAVYPNKLYEYRHNCKIPLSAILHSENIYRNVSTGEVCSESDLALFYSSESSDVDRGNSDKGFSDNRIRNKHDIIHFILQNGHEQKHSTTYQHELSNIERQIVDLIQSKVLYNNSYVSKEHLLTFIRKVWNIKNSDPKKQVSGIIKKLEEIGFERVTFKVQIIDDAQNRGTNLDFHGFENVKKVPDGFIVKSDSLPEFIEHCESMGLKCIITRNEEVEEEEIC</sequence>
<comment type="similarity">
    <text evidence="2">Belongs to the SDO1/SBDS family.</text>
</comment>
<evidence type="ECO:0000313" key="7">
    <source>
        <dbReference type="EMBL" id="ELA42523.1"/>
    </source>
</evidence>
<dbReference type="PANTHER" id="PTHR10927:SF1">
    <property type="entry name" value="RIBOSOME MATURATION PROTEIN SBDS"/>
    <property type="match status" value="1"/>
</dbReference>
<dbReference type="RefSeq" id="XP_007603728.1">
    <property type="nucleotide sequence ID" value="XM_007603666.1"/>
</dbReference>
<dbReference type="VEuPathDB" id="MicrosporidiaDB:VICG_00275"/>
<dbReference type="Proteomes" id="UP000011082">
    <property type="component" value="Unassembled WGS sequence"/>
</dbReference>
<dbReference type="OrthoDB" id="10253092at2759"/>
<dbReference type="OMA" id="ATRVYEQ"/>